<dbReference type="Proteomes" id="UP000031866">
    <property type="component" value="Chromosome"/>
</dbReference>
<evidence type="ECO:0000313" key="4">
    <source>
        <dbReference type="Proteomes" id="UP000031866"/>
    </source>
</evidence>
<dbReference type="EMBL" id="JABSXK010000001">
    <property type="protein sequence ID" value="NRV09878.1"/>
    <property type="molecule type" value="Genomic_DNA"/>
</dbReference>
<dbReference type="AlphaFoldDB" id="A0A0B5QTC7"/>
<dbReference type="KEGG" id="cbei:LF65_04768"/>
<gene>
    <name evidence="3" type="ORF">DFH45_002841</name>
    <name evidence="2" type="ORF">LF65_04768</name>
</gene>
<organism evidence="2 4">
    <name type="scientific">Clostridium beijerinckii</name>
    <name type="common">Clostridium MP</name>
    <dbReference type="NCBI Taxonomy" id="1520"/>
    <lineage>
        <taxon>Bacteria</taxon>
        <taxon>Bacillati</taxon>
        <taxon>Bacillota</taxon>
        <taxon>Clostridia</taxon>
        <taxon>Eubacteriales</taxon>
        <taxon>Clostridiaceae</taxon>
        <taxon>Clostridium</taxon>
    </lineage>
</organism>
<accession>A0A0B5QTC7</accession>
<keyword evidence="1" id="KW-0175">Coiled coil</keyword>
<proteinExistence type="predicted"/>
<dbReference type="RefSeq" id="WP_017211348.1">
    <property type="nucleotide sequence ID" value="NZ_CP010086.2"/>
</dbReference>
<reference evidence="3" key="3">
    <citation type="submission" date="2020-05" db="EMBL/GenBank/DDBJ databases">
        <title>Genomic insights into acetone-butanol-ethanol (ABE) fermentation by sequencing solventogenic clostridia strains.</title>
        <authorList>
            <person name="Brown S."/>
        </authorList>
    </citation>
    <scope>NUCLEOTIDE SEQUENCE</scope>
    <source>
        <strain evidence="3">DJ126</strain>
    </source>
</reference>
<feature type="coiled-coil region" evidence="1">
    <location>
        <begin position="41"/>
        <end position="86"/>
    </location>
</feature>
<evidence type="ECO:0000313" key="3">
    <source>
        <dbReference type="EMBL" id="NRV09878.1"/>
    </source>
</evidence>
<dbReference type="Proteomes" id="UP000821656">
    <property type="component" value="Unassembled WGS sequence"/>
</dbReference>
<evidence type="ECO:0000313" key="2">
    <source>
        <dbReference type="EMBL" id="AJH01298.1"/>
    </source>
</evidence>
<sequence>MPLILLIIGFSLIVYNYRVIKRENNINKENDALNISFQSVLQDSKEELNDYKMEIGLLRRDIAESLTELQEEIIKIKSDLKELKNGEEGYENKEDLEIEDFLDKYDIDDSINYGEDREDHKKSKRLYIVDDSIMDLDEEYTESLTDTDIDEEIGVISEINFSESADSNKTQSIKRLLNAGLTEDEICRELSVSKGEVLLVKGLFKK</sequence>
<evidence type="ECO:0000256" key="1">
    <source>
        <dbReference type="SAM" id="Coils"/>
    </source>
</evidence>
<name>A0A0B5QTC7_CLOBE</name>
<dbReference type="STRING" id="1520.LF65_04768"/>
<dbReference type="OrthoDB" id="1957165at2"/>
<protein>
    <submittedName>
        <fullName evidence="2">Uncharacterized protein</fullName>
    </submittedName>
</protein>
<reference evidence="4" key="1">
    <citation type="submission" date="2014-12" db="EMBL/GenBank/DDBJ databases">
        <title>Genome sequence of Clostridium beijerinckii strain 59B.</title>
        <authorList>
            <person name="Little G.T."/>
            <person name="Minton N.P."/>
        </authorList>
    </citation>
    <scope>NUCLEOTIDE SEQUENCE [LARGE SCALE GENOMIC DNA]</scope>
    <source>
        <strain evidence="4">59B</strain>
    </source>
</reference>
<dbReference type="EMBL" id="CP010086">
    <property type="protein sequence ID" value="AJH01298.1"/>
    <property type="molecule type" value="Genomic_DNA"/>
</dbReference>
<reference evidence="2" key="2">
    <citation type="submission" date="2016-02" db="EMBL/GenBank/DDBJ databases">
        <title>Genome sequence of Clostridium beijerinckii strain 59B.</title>
        <authorList>
            <person name="Little G.T."/>
            <person name="Minton N.P."/>
        </authorList>
    </citation>
    <scope>NUCLEOTIDE SEQUENCE</scope>
    <source>
        <strain evidence="2">NCIMB 14988</strain>
    </source>
</reference>